<dbReference type="PANTHER" id="PTHR10887">
    <property type="entry name" value="DNA2/NAM7 HELICASE FAMILY"/>
    <property type="match status" value="1"/>
</dbReference>
<dbReference type="InterPro" id="IPR027417">
    <property type="entry name" value="P-loop_NTPase"/>
</dbReference>
<evidence type="ECO:0000259" key="1">
    <source>
        <dbReference type="Pfam" id="PF13087"/>
    </source>
</evidence>
<dbReference type="Pfam" id="PF13087">
    <property type="entry name" value="AAA_12"/>
    <property type="match status" value="1"/>
</dbReference>
<dbReference type="InterPro" id="IPR041679">
    <property type="entry name" value="DNA2/NAM7-like_C"/>
</dbReference>
<organism evidence="2 3">
    <name type="scientific">Thermodesulfovibrio aggregans</name>
    <dbReference type="NCBI Taxonomy" id="86166"/>
    <lineage>
        <taxon>Bacteria</taxon>
        <taxon>Pseudomonadati</taxon>
        <taxon>Nitrospirota</taxon>
        <taxon>Thermodesulfovibrionia</taxon>
        <taxon>Thermodesulfovibrionales</taxon>
        <taxon>Thermodesulfovibrionaceae</taxon>
        <taxon>Thermodesulfovibrio</taxon>
    </lineage>
</organism>
<dbReference type="GO" id="GO:0006369">
    <property type="term" value="P:termination of RNA polymerase II transcription"/>
    <property type="evidence" value="ECO:0007669"/>
    <property type="project" value="TreeGrafter"/>
</dbReference>
<dbReference type="InterPro" id="IPR047187">
    <property type="entry name" value="SF1_C_Upf1"/>
</dbReference>
<evidence type="ECO:0000313" key="3">
    <source>
        <dbReference type="Proteomes" id="UP000054976"/>
    </source>
</evidence>
<dbReference type="PANTHER" id="PTHR10887:SF495">
    <property type="entry name" value="HELICASE SENATAXIN ISOFORM X1-RELATED"/>
    <property type="match status" value="1"/>
</dbReference>
<name>A0A0U9HLW5_9BACT</name>
<dbReference type="Gene3D" id="3.40.50.300">
    <property type="entry name" value="P-loop containing nucleotide triphosphate hydrolases"/>
    <property type="match status" value="1"/>
</dbReference>
<comment type="caution">
    <text evidence="2">The sequence shown here is derived from an EMBL/GenBank/DDBJ whole genome shotgun (WGS) entry which is preliminary data.</text>
</comment>
<gene>
    <name evidence="2" type="ORF">TAGGR_1282</name>
</gene>
<keyword evidence="3" id="KW-1185">Reference proteome</keyword>
<dbReference type="SUPFAM" id="SSF52540">
    <property type="entry name" value="P-loop containing nucleoside triphosphate hydrolases"/>
    <property type="match status" value="1"/>
</dbReference>
<dbReference type="CDD" id="cd18808">
    <property type="entry name" value="SF1_C_Upf1"/>
    <property type="match status" value="1"/>
</dbReference>
<dbReference type="STRING" id="86166.TAGGR_1282"/>
<dbReference type="InterPro" id="IPR045055">
    <property type="entry name" value="DNA2/NAM7-like"/>
</dbReference>
<accession>A0A0U9HLW5</accession>
<reference evidence="3" key="1">
    <citation type="submission" date="2016-01" db="EMBL/GenBank/DDBJ databases">
        <title>Draft genome sequence of Thermodesulfovibrio aggregans strain TGE-P1.</title>
        <authorList>
            <person name="Sekiguchi Y."/>
            <person name="Ohashi A."/>
            <person name="Matsuura N."/>
            <person name="Tourlousse M.D."/>
        </authorList>
    </citation>
    <scope>NUCLEOTIDE SEQUENCE [LARGE SCALE GENOMIC DNA]</scope>
    <source>
        <strain evidence="3">TGE-P1</strain>
    </source>
</reference>
<protein>
    <submittedName>
        <fullName evidence="2">AAA domain-containing protein</fullName>
    </submittedName>
</protein>
<dbReference type="AlphaFoldDB" id="A0A0U9HLW5"/>
<dbReference type="EMBL" id="BCNO01000001">
    <property type="protein sequence ID" value="GAQ94110.1"/>
    <property type="molecule type" value="Genomic_DNA"/>
</dbReference>
<evidence type="ECO:0000313" key="2">
    <source>
        <dbReference type="EMBL" id="GAQ94110.1"/>
    </source>
</evidence>
<feature type="domain" description="DNA2/NAM7 helicase-like C-terminal" evidence="1">
    <location>
        <begin position="14"/>
        <end position="128"/>
    </location>
</feature>
<dbReference type="OrthoDB" id="9757917at2"/>
<sequence>MLLGCKRSWLLGGTNRYNQEEALEIKKLLIDIASKLTPEKSKEIAVITPCSAQKKLLRKIINDLKDRGQIQNLQIKCDTVDSFQGQEADIVIYSCVRTDGSLSFLIDKKRLNVALSRVRENLFIVGHKDFLYNAKVEGKEIIKNF</sequence>
<dbReference type="GO" id="GO:0001147">
    <property type="term" value="F:transcription termination site sequence-specific DNA binding"/>
    <property type="evidence" value="ECO:0007669"/>
    <property type="project" value="TreeGrafter"/>
</dbReference>
<proteinExistence type="predicted"/>
<dbReference type="Proteomes" id="UP000054976">
    <property type="component" value="Unassembled WGS sequence"/>
</dbReference>